<name>A0AAV3QSP0_LITER</name>
<dbReference type="InterPro" id="IPR000477">
    <property type="entry name" value="RT_dom"/>
</dbReference>
<gene>
    <name evidence="2" type="ORF">LIER_40115</name>
</gene>
<dbReference type="PANTHER" id="PTHR46890:SF48">
    <property type="entry name" value="RNA-DIRECTED DNA POLYMERASE"/>
    <property type="match status" value="1"/>
</dbReference>
<organism evidence="2 3">
    <name type="scientific">Lithospermum erythrorhizon</name>
    <name type="common">Purple gromwell</name>
    <name type="synonym">Lithospermum officinale var. erythrorhizon</name>
    <dbReference type="NCBI Taxonomy" id="34254"/>
    <lineage>
        <taxon>Eukaryota</taxon>
        <taxon>Viridiplantae</taxon>
        <taxon>Streptophyta</taxon>
        <taxon>Embryophyta</taxon>
        <taxon>Tracheophyta</taxon>
        <taxon>Spermatophyta</taxon>
        <taxon>Magnoliopsida</taxon>
        <taxon>eudicotyledons</taxon>
        <taxon>Gunneridae</taxon>
        <taxon>Pentapetalae</taxon>
        <taxon>asterids</taxon>
        <taxon>lamiids</taxon>
        <taxon>Boraginales</taxon>
        <taxon>Boraginaceae</taxon>
        <taxon>Boraginoideae</taxon>
        <taxon>Lithospermeae</taxon>
        <taxon>Lithospermum</taxon>
    </lineage>
</organism>
<accession>A0AAV3QSP0</accession>
<dbReference type="AlphaFoldDB" id="A0AAV3QSP0"/>
<evidence type="ECO:0000259" key="1">
    <source>
        <dbReference type="Pfam" id="PF00078"/>
    </source>
</evidence>
<keyword evidence="3" id="KW-1185">Reference proteome</keyword>
<dbReference type="Proteomes" id="UP001454036">
    <property type="component" value="Unassembled WGS sequence"/>
</dbReference>
<protein>
    <recommendedName>
        <fullName evidence="1">Reverse transcriptase domain-containing protein</fullName>
    </recommendedName>
</protein>
<evidence type="ECO:0000313" key="2">
    <source>
        <dbReference type="EMBL" id="GAA0166078.1"/>
    </source>
</evidence>
<proteinExistence type="predicted"/>
<reference evidence="2 3" key="1">
    <citation type="submission" date="2024-01" db="EMBL/GenBank/DDBJ databases">
        <title>The complete chloroplast genome sequence of Lithospermum erythrorhizon: insights into the phylogenetic relationship among Boraginaceae species and the maternal lineages of purple gromwells.</title>
        <authorList>
            <person name="Okada T."/>
            <person name="Watanabe K."/>
        </authorList>
    </citation>
    <scope>NUCLEOTIDE SEQUENCE [LARGE SCALE GENOMIC DNA]</scope>
</reference>
<dbReference type="PANTHER" id="PTHR46890">
    <property type="entry name" value="NON-LTR RETROLELEMENT REVERSE TRANSCRIPTASE-LIKE PROTEIN-RELATED"/>
    <property type="match status" value="1"/>
</dbReference>
<dbReference type="Pfam" id="PF00078">
    <property type="entry name" value="RVT_1"/>
    <property type="match status" value="1"/>
</dbReference>
<feature type="domain" description="Reverse transcriptase" evidence="1">
    <location>
        <begin position="13"/>
        <end position="147"/>
    </location>
</feature>
<comment type="caution">
    <text evidence="2">The sequence shown here is derived from an EMBL/GenBank/DDBJ whole genome shotgun (WGS) entry which is preliminary data.</text>
</comment>
<evidence type="ECO:0000313" key="3">
    <source>
        <dbReference type="Proteomes" id="UP001454036"/>
    </source>
</evidence>
<dbReference type="InterPro" id="IPR052343">
    <property type="entry name" value="Retrotransposon-Effector_Assoc"/>
</dbReference>
<dbReference type="EMBL" id="BAABME010022558">
    <property type="protein sequence ID" value="GAA0166078.1"/>
    <property type="molecule type" value="Genomic_DNA"/>
</dbReference>
<sequence>MCIVSYVSYTFLLNGAPKGFLRPTRGIRQSDPLSSYLFLLCVEGLSFMLKKAEMKKKLTGVKVSRGSPIISHILFADDTLIFYKASKEEGTTIMHILEGYERALGQHVNIDKCSVSFEKRTSESQRKIVIKATKMKEVADQRKYLGLPSQIGRTKKEVFRYIRLRIEERTKGWKGKLLSQAGKKVLLKSIASTIT</sequence>